<evidence type="ECO:0000256" key="1">
    <source>
        <dbReference type="SAM" id="MobiDB-lite"/>
    </source>
</evidence>
<sequence length="107" mass="11600">MKTERVGGQHPLECGRMSVFQGPIEYNFWCTGLLQIHEGNRPKLLALFSARRKPRRKRHLEGSGGEAAEALFINVGDSDQERGLLDSAPGTNSGLDADLGGPTLPCP</sequence>
<feature type="region of interest" description="Disordered" evidence="1">
    <location>
        <begin position="81"/>
        <end position="107"/>
    </location>
</feature>
<protein>
    <submittedName>
        <fullName evidence="2">Uncharacterized protein</fullName>
    </submittedName>
</protein>
<dbReference type="EMBL" id="OX459939">
    <property type="protein sequence ID" value="CAI9170463.1"/>
    <property type="molecule type" value="Genomic_DNA"/>
</dbReference>
<dbReference type="Proteomes" id="UP001176941">
    <property type="component" value="Chromosome 3"/>
</dbReference>
<evidence type="ECO:0000313" key="2">
    <source>
        <dbReference type="EMBL" id="CAI9170463.1"/>
    </source>
</evidence>
<evidence type="ECO:0000313" key="3">
    <source>
        <dbReference type="Proteomes" id="UP001176941"/>
    </source>
</evidence>
<organism evidence="2 3">
    <name type="scientific">Rangifer tarandus platyrhynchus</name>
    <name type="common">Svalbard reindeer</name>
    <dbReference type="NCBI Taxonomy" id="3082113"/>
    <lineage>
        <taxon>Eukaryota</taxon>
        <taxon>Metazoa</taxon>
        <taxon>Chordata</taxon>
        <taxon>Craniata</taxon>
        <taxon>Vertebrata</taxon>
        <taxon>Euteleostomi</taxon>
        <taxon>Mammalia</taxon>
        <taxon>Eutheria</taxon>
        <taxon>Laurasiatheria</taxon>
        <taxon>Artiodactyla</taxon>
        <taxon>Ruminantia</taxon>
        <taxon>Pecora</taxon>
        <taxon>Cervidae</taxon>
        <taxon>Odocoileinae</taxon>
        <taxon>Rangifer</taxon>
    </lineage>
</organism>
<keyword evidence="3" id="KW-1185">Reference proteome</keyword>
<reference evidence="2" key="1">
    <citation type="submission" date="2023-04" db="EMBL/GenBank/DDBJ databases">
        <authorList>
            <consortium name="ELIXIR-Norway"/>
        </authorList>
    </citation>
    <scope>NUCLEOTIDE SEQUENCE [LARGE SCALE GENOMIC DNA]</scope>
</reference>
<proteinExistence type="predicted"/>
<name>A0ABN8ZCX4_RANTA</name>
<accession>A0ABN8ZCX4</accession>
<gene>
    <name evidence="2" type="ORF">MRATA1EN1_LOCUS19425</name>
</gene>